<protein>
    <submittedName>
        <fullName evidence="1">Uncharacterized protein</fullName>
    </submittedName>
</protein>
<reference evidence="1" key="1">
    <citation type="submission" date="2024-05" db="EMBL/GenBank/DDBJ databases">
        <authorList>
            <person name="Mugo M.M."/>
            <person name="Musyoki A.M."/>
            <person name="Makumi A.M."/>
            <person name="Mutai I."/>
            <person name="Drechsel O."/>
            <person name="Kering K.K."/>
            <person name="Muturi P."/>
            <person name="Mbae C.K."/>
            <person name="Kariuki S.M."/>
        </authorList>
    </citation>
    <scope>NUCLEOTIDE SEQUENCE</scope>
</reference>
<gene>
    <name evidence="1" type="ORF">YRYPWZST_CDS0023</name>
</gene>
<proteinExistence type="predicted"/>
<sequence length="46" mass="5635">MSIKQPSFDTWCWICRCHKHVKFMYNLSRRDGVCFVQLQHLSLYVE</sequence>
<evidence type="ECO:0000313" key="1">
    <source>
        <dbReference type="EMBL" id="XCH40424.1"/>
    </source>
</evidence>
<organism evidence="1">
    <name type="scientific">Salmonella phage vB_SEnST11_KE23</name>
    <dbReference type="NCBI Taxonomy" id="3161174"/>
    <lineage>
        <taxon>Viruses</taxon>
        <taxon>Duplodnaviria</taxon>
        <taxon>Heunggongvirae</taxon>
        <taxon>Uroviricota</taxon>
        <taxon>Caudoviricetes</taxon>
        <taxon>Vequintavirinae</taxon>
        <taxon>Seunavirus</taxon>
    </lineage>
</organism>
<accession>A0AAU8GI81</accession>
<dbReference type="EMBL" id="PP856722">
    <property type="protein sequence ID" value="XCH40424.1"/>
    <property type="molecule type" value="Genomic_DNA"/>
</dbReference>
<name>A0AAU8GI81_9CAUD</name>